<dbReference type="RefSeq" id="WP_347793894.1">
    <property type="nucleotide sequence ID" value="NZ_JAYMYY010000001.1"/>
</dbReference>
<protein>
    <submittedName>
        <fullName evidence="1">Uncharacterized protein</fullName>
    </submittedName>
</protein>
<evidence type="ECO:0000313" key="2">
    <source>
        <dbReference type="Proteomes" id="UP001444146"/>
    </source>
</evidence>
<evidence type="ECO:0000313" key="1">
    <source>
        <dbReference type="EMBL" id="MEO3989427.1"/>
    </source>
</evidence>
<proteinExistence type="predicted"/>
<accession>A0ABV0HH75</accession>
<dbReference type="EMBL" id="JAYMYY010000001">
    <property type="protein sequence ID" value="MEO3989427.1"/>
    <property type="molecule type" value="Genomic_DNA"/>
</dbReference>
<dbReference type="Proteomes" id="UP001444146">
    <property type="component" value="Unassembled WGS sequence"/>
</dbReference>
<sequence length="151" mass="17168">MIVEMFKEGASFEQRIDEINAILLLIQTNLKERHPEITLPAEQWCYVLLPGRIGGEQWDNLIAAGYCCLNHPEGYQFAIVLSAEELFSKVIISTLSIQNDFYYLIAFASTLPSNEGKLLQWIDRVLNNMLSDELPPFELLIFECGTLLLNG</sequence>
<organism evidence="1 2">
    <name type="scientific">Pseudocitrobacter cyperus</name>
    <dbReference type="NCBI Taxonomy" id="3112843"/>
    <lineage>
        <taxon>Bacteria</taxon>
        <taxon>Pseudomonadati</taxon>
        <taxon>Pseudomonadota</taxon>
        <taxon>Gammaproteobacteria</taxon>
        <taxon>Enterobacterales</taxon>
        <taxon>Enterobacteriaceae</taxon>
        <taxon>Pseudocitrobacter</taxon>
    </lineage>
</organism>
<keyword evidence="2" id="KW-1185">Reference proteome</keyword>
<name>A0ABV0HH75_9ENTR</name>
<comment type="caution">
    <text evidence="1">The sequence shown here is derived from an EMBL/GenBank/DDBJ whole genome shotgun (WGS) entry which is preliminary data.</text>
</comment>
<reference evidence="1 2" key="1">
    <citation type="submission" date="2024-01" db="EMBL/GenBank/DDBJ databases">
        <title>Pseudocitrobacter sp. Endophytic strain Cyp-38L.</title>
        <authorList>
            <person name="Amer M.A."/>
            <person name="Hamed S.M."/>
        </authorList>
    </citation>
    <scope>NUCLEOTIDE SEQUENCE [LARGE SCALE GENOMIC DNA]</scope>
    <source>
        <strain evidence="1 2">Cyp38S</strain>
    </source>
</reference>
<gene>
    <name evidence="1" type="ORF">VSR74_06250</name>
</gene>